<name>A0A6H0XPS4_9PEZI</name>
<organism evidence="2 3">
    <name type="scientific">Peltaster fructicola</name>
    <dbReference type="NCBI Taxonomy" id="286661"/>
    <lineage>
        <taxon>Eukaryota</taxon>
        <taxon>Fungi</taxon>
        <taxon>Dikarya</taxon>
        <taxon>Ascomycota</taxon>
        <taxon>Pezizomycotina</taxon>
        <taxon>Dothideomycetes</taxon>
        <taxon>Dothideomycetes incertae sedis</taxon>
        <taxon>Peltaster</taxon>
    </lineage>
</organism>
<dbReference type="AlphaFoldDB" id="A0A6H0XPS4"/>
<dbReference type="Proteomes" id="UP000503462">
    <property type="component" value="Chromosome 2"/>
</dbReference>
<gene>
    <name evidence="2" type="ORF">AMS68_002168</name>
</gene>
<feature type="region of interest" description="Disordered" evidence="1">
    <location>
        <begin position="63"/>
        <end position="83"/>
    </location>
</feature>
<evidence type="ECO:0000313" key="2">
    <source>
        <dbReference type="EMBL" id="QIW96650.1"/>
    </source>
</evidence>
<reference evidence="2 3" key="1">
    <citation type="journal article" date="2016" name="Sci. Rep.">
        <title>Peltaster fructicola genome reveals evolution from an invasive phytopathogen to an ectophytic parasite.</title>
        <authorList>
            <person name="Xu C."/>
            <person name="Chen H."/>
            <person name="Gleason M.L."/>
            <person name="Xu J.R."/>
            <person name="Liu H."/>
            <person name="Zhang R."/>
            <person name="Sun G."/>
        </authorList>
    </citation>
    <scope>NUCLEOTIDE SEQUENCE [LARGE SCALE GENOMIC DNA]</scope>
    <source>
        <strain evidence="2 3">LNHT1506</strain>
    </source>
</reference>
<protein>
    <submittedName>
        <fullName evidence="2">Uncharacterized protein</fullName>
    </submittedName>
</protein>
<sequence>MFYSYRINYGLCSKICNHDDCLQRQSRYCEGNNAMRQVRQPEFALRSNVGRKLGYAYRTKRHAQSLNQQPPLLGSRTPESLLC</sequence>
<keyword evidence="3" id="KW-1185">Reference proteome</keyword>
<evidence type="ECO:0000256" key="1">
    <source>
        <dbReference type="SAM" id="MobiDB-lite"/>
    </source>
</evidence>
<dbReference type="EMBL" id="CP051140">
    <property type="protein sequence ID" value="QIW96650.1"/>
    <property type="molecule type" value="Genomic_DNA"/>
</dbReference>
<evidence type="ECO:0000313" key="3">
    <source>
        <dbReference type="Proteomes" id="UP000503462"/>
    </source>
</evidence>
<proteinExistence type="predicted"/>
<accession>A0A6H0XPS4</accession>